<dbReference type="PANTHER" id="PTHR35908:SF1">
    <property type="entry name" value="CONSERVED PROTEIN"/>
    <property type="match status" value="1"/>
</dbReference>
<dbReference type="SUPFAM" id="SSF54593">
    <property type="entry name" value="Glyoxalase/Bleomycin resistance protein/Dihydroxybiphenyl dioxygenase"/>
    <property type="match status" value="1"/>
</dbReference>
<dbReference type="PROSITE" id="PS51819">
    <property type="entry name" value="VOC"/>
    <property type="match status" value="1"/>
</dbReference>
<comment type="caution">
    <text evidence="2">The sequence shown here is derived from an EMBL/GenBank/DDBJ whole genome shotgun (WGS) entry which is preliminary data.</text>
</comment>
<dbReference type="AlphaFoldDB" id="A0A318HDS7"/>
<sequence>MTLSVENITFDSTNPDRLAEWWAGVVDGTVNALAPGFFVTVSRPGGPGLAFQKVDDPTPGKNRVHVDFSAPDLEAEVKRLVDLGATETGRGEAGPEFRWVVFADPDGNAFCVAGGDVADAT</sequence>
<dbReference type="PANTHER" id="PTHR35908">
    <property type="entry name" value="HYPOTHETICAL FUSION PROTEIN"/>
    <property type="match status" value="1"/>
</dbReference>
<dbReference type="OrthoDB" id="3212826at2"/>
<dbReference type="EMBL" id="QJJU01000012">
    <property type="protein sequence ID" value="PXX06799.1"/>
    <property type="molecule type" value="Genomic_DNA"/>
</dbReference>
<dbReference type="InterPro" id="IPR037523">
    <property type="entry name" value="VOC_core"/>
</dbReference>
<feature type="domain" description="VOC" evidence="1">
    <location>
        <begin position="4"/>
        <end position="115"/>
    </location>
</feature>
<organism evidence="2 3">
    <name type="scientific">Mycolicibacterium moriokaense</name>
    <dbReference type="NCBI Taxonomy" id="39691"/>
    <lineage>
        <taxon>Bacteria</taxon>
        <taxon>Bacillati</taxon>
        <taxon>Actinomycetota</taxon>
        <taxon>Actinomycetes</taxon>
        <taxon>Mycobacteriales</taxon>
        <taxon>Mycobacteriaceae</taxon>
        <taxon>Mycolicibacterium</taxon>
    </lineage>
</organism>
<dbReference type="Pfam" id="PF18029">
    <property type="entry name" value="Glyoxalase_6"/>
    <property type="match status" value="1"/>
</dbReference>
<dbReference type="Gene3D" id="3.10.180.10">
    <property type="entry name" value="2,3-Dihydroxybiphenyl 1,2-Dioxygenase, domain 1"/>
    <property type="match status" value="1"/>
</dbReference>
<evidence type="ECO:0000259" key="1">
    <source>
        <dbReference type="PROSITE" id="PS51819"/>
    </source>
</evidence>
<gene>
    <name evidence="2" type="ORF">C8E89_1124</name>
</gene>
<reference evidence="3" key="1">
    <citation type="submission" date="2018-05" db="EMBL/GenBank/DDBJ databases">
        <authorList>
            <person name="Deangelis K."/>
            <person name="Huntemann M."/>
            <person name="Clum A."/>
            <person name="Pillay M."/>
            <person name="Palaniappan K."/>
            <person name="Varghese N."/>
            <person name="Mikhailova N."/>
            <person name="Stamatis D."/>
            <person name="Reddy T."/>
            <person name="Daum C."/>
            <person name="Shapiro N."/>
            <person name="Ivanova N."/>
            <person name="Kyrpides N."/>
            <person name="Woyke T."/>
        </authorList>
    </citation>
    <scope>NUCLEOTIDE SEQUENCE [LARGE SCALE GENOMIC DNA]</scope>
    <source>
        <strain evidence="3">GAS496</strain>
    </source>
</reference>
<dbReference type="InterPro" id="IPR041581">
    <property type="entry name" value="Glyoxalase_6"/>
</dbReference>
<name>A0A318HDS7_9MYCO</name>
<protein>
    <recommendedName>
        <fullName evidence="1">VOC domain-containing protein</fullName>
    </recommendedName>
</protein>
<dbReference type="CDD" id="cd06587">
    <property type="entry name" value="VOC"/>
    <property type="match status" value="1"/>
</dbReference>
<proteinExistence type="predicted"/>
<evidence type="ECO:0000313" key="2">
    <source>
        <dbReference type="EMBL" id="PXX06799.1"/>
    </source>
</evidence>
<dbReference type="RefSeq" id="WP_110317508.1">
    <property type="nucleotide sequence ID" value="NZ_QJJU01000012.1"/>
</dbReference>
<evidence type="ECO:0000313" key="3">
    <source>
        <dbReference type="Proteomes" id="UP000247781"/>
    </source>
</evidence>
<reference evidence="2 3" key="2">
    <citation type="submission" date="2018-06" db="EMBL/GenBank/DDBJ databases">
        <title>Sequencing of bacterial isolates from soil warming experiment in Harvard Forest, Massachusetts, USA.</title>
        <authorList>
            <person name="Deangelis K.PhD."/>
        </authorList>
    </citation>
    <scope>NUCLEOTIDE SEQUENCE [LARGE SCALE GENOMIC DNA]</scope>
    <source>
        <strain evidence="2 3">GAS496</strain>
    </source>
</reference>
<keyword evidence="3" id="KW-1185">Reference proteome</keyword>
<accession>A0A318HDS7</accession>
<dbReference type="Proteomes" id="UP000247781">
    <property type="component" value="Unassembled WGS sequence"/>
</dbReference>
<dbReference type="InterPro" id="IPR029068">
    <property type="entry name" value="Glyas_Bleomycin-R_OHBP_Dase"/>
</dbReference>